<evidence type="ECO:0000313" key="3">
    <source>
        <dbReference type="Proteomes" id="UP000046373"/>
    </source>
</evidence>
<proteinExistence type="predicted"/>
<protein>
    <submittedName>
        <fullName evidence="1">Uncharacterized protein</fullName>
    </submittedName>
</protein>
<accession>A0A090ET39</accession>
<organism evidence="1 3">
    <name type="scientific">Mesorhizobium plurifarium</name>
    <dbReference type="NCBI Taxonomy" id="69974"/>
    <lineage>
        <taxon>Bacteria</taxon>
        <taxon>Pseudomonadati</taxon>
        <taxon>Pseudomonadota</taxon>
        <taxon>Alphaproteobacteria</taxon>
        <taxon>Hyphomicrobiales</taxon>
        <taxon>Phyllobacteriaceae</taxon>
        <taxon>Mesorhizobium</taxon>
    </lineage>
</organism>
<dbReference type="AlphaFoldDB" id="A0A090ET39"/>
<gene>
    <name evidence="2" type="ORF">MPL1032_230240</name>
    <name evidence="1" type="ORF">MPLDJ20_190059</name>
</gene>
<dbReference type="Proteomes" id="UP000182888">
    <property type="component" value="Unassembled WGS sequence"/>
</dbReference>
<evidence type="ECO:0000313" key="2">
    <source>
        <dbReference type="EMBL" id="CDX58151.1"/>
    </source>
</evidence>
<evidence type="ECO:0000313" key="4">
    <source>
        <dbReference type="Proteomes" id="UP000182888"/>
    </source>
</evidence>
<reference evidence="2" key="1">
    <citation type="submission" date="2014-08" db="EMBL/GenBank/DDBJ databases">
        <title>DNA barcoding of Bradysia (Diptera: Sciaridae) for detection of the immature stages on agricultural crops.</title>
        <authorList>
            <person name="Shin S."/>
            <person name="Jung S."/>
            <person name="Heller K."/>
            <person name="Menzel F."/>
            <person name="Hong T.-K."/>
            <person name="Lee H."/>
            <person name="Lee S."/>
        </authorList>
    </citation>
    <scope>NUCLEOTIDE SEQUENCE</scope>
</reference>
<dbReference type="EMBL" id="CCNB01000011">
    <property type="protein sequence ID" value="CDX34573.1"/>
    <property type="molecule type" value="Genomic_DNA"/>
</dbReference>
<reference evidence="4" key="2">
    <citation type="submission" date="2014-08" db="EMBL/GenBank/DDBJ databases">
        <authorList>
            <person name="Edwards T."/>
        </authorList>
    </citation>
    <scope>NUCLEOTIDE SEQUENCE [LARGE SCALE GENOMIC DNA]</scope>
</reference>
<dbReference type="EMBL" id="CCND01000016">
    <property type="protein sequence ID" value="CDX58151.1"/>
    <property type="molecule type" value="Genomic_DNA"/>
</dbReference>
<sequence length="81" mass="8178">MPGSPAQRARTKGAVVAAISALGKGTVDVETVSAVADQLSDIGGSVRNHGPVDLIADRHAPYVPVIQATPRTVPQANPKAG</sequence>
<dbReference type="Proteomes" id="UP000046373">
    <property type="component" value="Unassembled WGS sequence"/>
</dbReference>
<name>A0A090ET39_MESPL</name>
<evidence type="ECO:0000313" key="1">
    <source>
        <dbReference type="EMBL" id="CDX34573.1"/>
    </source>
</evidence>
<reference evidence="1 3" key="3">
    <citation type="submission" date="2014-08" db="EMBL/GenBank/DDBJ databases">
        <authorList>
            <person name="Moulin Lionel"/>
        </authorList>
    </citation>
    <scope>NUCLEOTIDE SEQUENCE [LARGE SCALE GENOMIC DNA]</scope>
</reference>